<dbReference type="EMBL" id="BPLQ01000153">
    <property type="protein sequence ID" value="GIX68089.1"/>
    <property type="molecule type" value="Genomic_DNA"/>
</dbReference>
<feature type="region of interest" description="Disordered" evidence="1">
    <location>
        <begin position="55"/>
        <end position="109"/>
    </location>
</feature>
<feature type="compositionally biased region" description="Basic residues" evidence="1">
    <location>
        <begin position="73"/>
        <end position="90"/>
    </location>
</feature>
<feature type="compositionally biased region" description="Low complexity" evidence="1">
    <location>
        <begin position="55"/>
        <end position="72"/>
    </location>
</feature>
<evidence type="ECO:0000313" key="2">
    <source>
        <dbReference type="EMBL" id="GIX68089.1"/>
    </source>
</evidence>
<feature type="compositionally biased region" description="Basic and acidic residues" evidence="1">
    <location>
        <begin position="300"/>
        <end position="311"/>
    </location>
</feature>
<dbReference type="Proteomes" id="UP001054837">
    <property type="component" value="Unassembled WGS sequence"/>
</dbReference>
<proteinExistence type="predicted"/>
<evidence type="ECO:0000256" key="1">
    <source>
        <dbReference type="SAM" id="MobiDB-lite"/>
    </source>
</evidence>
<reference evidence="2 3" key="1">
    <citation type="submission" date="2021-06" db="EMBL/GenBank/DDBJ databases">
        <title>Caerostris darwini draft genome.</title>
        <authorList>
            <person name="Kono N."/>
            <person name="Arakawa K."/>
        </authorList>
    </citation>
    <scope>NUCLEOTIDE SEQUENCE [LARGE SCALE GENOMIC DNA]</scope>
</reference>
<organism evidence="2 3">
    <name type="scientific">Caerostris darwini</name>
    <dbReference type="NCBI Taxonomy" id="1538125"/>
    <lineage>
        <taxon>Eukaryota</taxon>
        <taxon>Metazoa</taxon>
        <taxon>Ecdysozoa</taxon>
        <taxon>Arthropoda</taxon>
        <taxon>Chelicerata</taxon>
        <taxon>Arachnida</taxon>
        <taxon>Araneae</taxon>
        <taxon>Araneomorphae</taxon>
        <taxon>Entelegynae</taxon>
        <taxon>Araneoidea</taxon>
        <taxon>Araneidae</taxon>
        <taxon>Caerostris</taxon>
    </lineage>
</organism>
<dbReference type="AlphaFoldDB" id="A0AAV4M7S1"/>
<feature type="region of interest" description="Disordered" evidence="1">
    <location>
        <begin position="276"/>
        <end position="368"/>
    </location>
</feature>
<keyword evidence="3" id="KW-1185">Reference proteome</keyword>
<comment type="caution">
    <text evidence="2">The sequence shown here is derived from an EMBL/GenBank/DDBJ whole genome shotgun (WGS) entry which is preliminary data.</text>
</comment>
<accession>A0AAV4M7S1</accession>
<sequence>MKMQILAVSLITINTGRADDNKNHHPNHRNSLMALNDHWIGMPKSPYAHYTATVSSTSTSVQPPTSLPVISKRTTKSKSKKKRKPTRSSKRRSDAGDSPNYEEEAYRKRNSYPDFEYDYDSYNPYGKPTPKTPYVMRNAASSGNVVYMNPSGSSPSVNAIYAGIPKIATYVVPSSKRYVVHRVKSQAMYVPPVASSNTNNVYASESNSGMRRLDPMDYDDNNGQFLGPQNSFPPRAVMNKIAEPGQSQPCHGPECHKHHKGLVRFYWRRVVYPTEQGRRGRPARFRRPQRFRNRRRFRDRARSPSDQKEIYTSEEDNDGDEETEDSNDHDSNEDYDGEESENSTNRNVWRPKGYGHDIYEGSNYDNDDKKVYRDKRYVNKKQVNKFLNMMK</sequence>
<feature type="compositionally biased region" description="Acidic residues" evidence="1">
    <location>
        <begin position="312"/>
        <end position="325"/>
    </location>
</feature>
<feature type="compositionally biased region" description="Basic residues" evidence="1">
    <location>
        <begin position="279"/>
        <end position="299"/>
    </location>
</feature>
<evidence type="ECO:0000313" key="3">
    <source>
        <dbReference type="Proteomes" id="UP001054837"/>
    </source>
</evidence>
<name>A0AAV4M7S1_9ARAC</name>
<gene>
    <name evidence="2" type="primary">AVEN_239298_1</name>
    <name evidence="2" type="ORF">CDAR_197131</name>
</gene>
<protein>
    <submittedName>
        <fullName evidence="2">Uncharacterized protein</fullName>
    </submittedName>
</protein>